<sequence length="406" mass="45571">MQRALIPPTPVALPLEVVYSIIEAAAYDSPTPDEDLLKRCALVCRAWSTHAQKLLFSSVTLRSETACNLFRGAVNRRTERGRMLGDAVTRLRVVMDHNQPFGLSPHSFAEAVTLCPNLFELNIALYGCADPGEDVVGAPDVARMRRPAPSFDDHTLTLLRSGPMITALQVNNWSENQHSITQLLDIWPTLKSLVMSGTPPQPPSPFLEPFCCSLEELRMNFQSPPSFDFIDWLLHNSSDTLRILEFEREPSSQLLDHLTDVHGATLQSLAFPACHLPEHTQAVQNCPQLKELRLESPTMLPRLWRAIPNTLEHIAFGLDLNTALQPVIDTVRASDSLKTITVYPSHGGENHRLFPVLKMVCACQGIDLRIMRDIKIFRSEMRGDPVPTSTYPRIHSLNNIYTMRSR</sequence>
<proteinExistence type="predicted"/>
<comment type="caution">
    <text evidence="1">The sequence shown here is derived from an EMBL/GenBank/DDBJ whole genome shotgun (WGS) entry which is preliminary data.</text>
</comment>
<dbReference type="AlphaFoldDB" id="A0A9P3UTH1"/>
<evidence type="ECO:0000313" key="2">
    <source>
        <dbReference type="Proteomes" id="UP001063166"/>
    </source>
</evidence>
<dbReference type="OrthoDB" id="2522283at2759"/>
<dbReference type="Gene3D" id="3.80.10.10">
    <property type="entry name" value="Ribonuclease Inhibitor"/>
    <property type="match status" value="1"/>
</dbReference>
<dbReference type="EMBL" id="BRPK01000014">
    <property type="protein sequence ID" value="GLB43585.1"/>
    <property type="molecule type" value="Genomic_DNA"/>
</dbReference>
<name>A0A9P3UTH1_LYOSH</name>
<protein>
    <recommendedName>
        <fullName evidence="3">F-box domain-containing protein</fullName>
    </recommendedName>
</protein>
<organism evidence="1 2">
    <name type="scientific">Lyophyllum shimeji</name>
    <name type="common">Hon-shimeji</name>
    <name type="synonym">Tricholoma shimeji</name>
    <dbReference type="NCBI Taxonomy" id="47721"/>
    <lineage>
        <taxon>Eukaryota</taxon>
        <taxon>Fungi</taxon>
        <taxon>Dikarya</taxon>
        <taxon>Basidiomycota</taxon>
        <taxon>Agaricomycotina</taxon>
        <taxon>Agaricomycetes</taxon>
        <taxon>Agaricomycetidae</taxon>
        <taxon>Agaricales</taxon>
        <taxon>Tricholomatineae</taxon>
        <taxon>Lyophyllaceae</taxon>
        <taxon>Lyophyllum</taxon>
    </lineage>
</organism>
<dbReference type="Proteomes" id="UP001063166">
    <property type="component" value="Unassembled WGS sequence"/>
</dbReference>
<keyword evidence="2" id="KW-1185">Reference proteome</keyword>
<reference evidence="1" key="1">
    <citation type="submission" date="2022-07" db="EMBL/GenBank/DDBJ databases">
        <title>The genome of Lyophyllum shimeji provides insight into the initial evolution of ectomycorrhizal fungal genome.</title>
        <authorList>
            <person name="Kobayashi Y."/>
            <person name="Shibata T."/>
            <person name="Hirakawa H."/>
            <person name="Shigenobu S."/>
            <person name="Nishiyama T."/>
            <person name="Yamada A."/>
            <person name="Hasebe M."/>
            <person name="Kawaguchi M."/>
        </authorList>
    </citation>
    <scope>NUCLEOTIDE SEQUENCE</scope>
    <source>
        <strain evidence="1">AT787</strain>
    </source>
</reference>
<gene>
    <name evidence="1" type="ORF">LshimejAT787_1400970</name>
</gene>
<dbReference type="InterPro" id="IPR032675">
    <property type="entry name" value="LRR_dom_sf"/>
</dbReference>
<evidence type="ECO:0008006" key="3">
    <source>
        <dbReference type="Google" id="ProtNLM"/>
    </source>
</evidence>
<evidence type="ECO:0000313" key="1">
    <source>
        <dbReference type="EMBL" id="GLB43585.1"/>
    </source>
</evidence>
<dbReference type="SUPFAM" id="SSF52047">
    <property type="entry name" value="RNI-like"/>
    <property type="match status" value="1"/>
</dbReference>
<accession>A0A9P3UTH1</accession>